<evidence type="ECO:0000256" key="3">
    <source>
        <dbReference type="ARBA" id="ARBA00022692"/>
    </source>
</evidence>
<dbReference type="EMBL" id="JAHKSW010000013">
    <property type="protein sequence ID" value="KAG7325350.1"/>
    <property type="molecule type" value="Genomic_DNA"/>
</dbReference>
<reference evidence="14 15" key="1">
    <citation type="submission" date="2021-06" db="EMBL/GenBank/DDBJ databases">
        <title>Chromosome-level genome assembly of the red-tail catfish (Hemibagrus wyckioides).</title>
        <authorList>
            <person name="Shao F."/>
        </authorList>
    </citation>
    <scope>NUCLEOTIDE SEQUENCE [LARGE SCALE GENOMIC DNA]</scope>
    <source>
        <strain evidence="14">EC202008001</strain>
        <tissue evidence="14">Blood</tissue>
    </source>
</reference>
<sequence>METALKMYLYLMLLVFICDGFHVHGPPGPLIVQLGDSVMLPCFVETSVPLEDLEVEWKRNDRETLVHLWQNGESRPESQDQLYHERAHFFTEKIAQGNFSLLLTDVTNKDAGVYKCAVYTKLDSGETLIEIKEIERLIVSGSHVISAQAGEDITLNCSVDSHLPPENIEEVSWKKIDEDILVLVYQEGQILTESTGERYVDRVEFFSTEERNKGNFSLRLKNVRTEDKGLYMCLVFSGALSANTTVEVQQLGLSYLHFAIIILCILGFVIGSLVLGYLSYTCYKNKDDSRRAVAIQCAHVLCPNITMSIVFILWGVTDGIFSEAATCSALNFARIIFLFWIGLHLKSIQETPQRLIVFFAIILQYIVVTVFAYSSIFVDILYRFATEAIVALIIILVVLLILILGIIAAAWLQRNRRLFQIYVSRMMYRTAMLCDILRITVFSMVIQSGVIALLVPLFTVLWVYLDDFLRIFFRLKYIFWTSLMLLLEVLKTSGSIYIHFSLNIDVKERDALVCVTVFLQILSMIALFTYVNYYSDERYDSRNPETHHSLPHLVVFMFGTVGVVLVNTVVLLVELILKARNGERTVDLRLILLPTESVFAACYLALQISTFWKKNRKRYVCILNDYEYTERFIFLISFVQTEDMIIFYSHYYRFANGIKKLRQSCVCKKTQRESPPQHELANLNRVSQPSGS</sequence>
<evidence type="ECO:0000313" key="15">
    <source>
        <dbReference type="Proteomes" id="UP000824219"/>
    </source>
</evidence>
<dbReference type="AlphaFoldDB" id="A0A9D3NQN2"/>
<keyword evidence="7" id="KW-1015">Disulfide bond</keyword>
<evidence type="ECO:0000259" key="13">
    <source>
        <dbReference type="PROSITE" id="PS50835"/>
    </source>
</evidence>
<feature type="chain" id="PRO_5039368463" description="Ig-like domain-containing protein" evidence="12">
    <location>
        <begin position="21"/>
        <end position="692"/>
    </location>
</feature>
<keyword evidence="5 11" id="KW-1133">Transmembrane helix</keyword>
<evidence type="ECO:0000256" key="1">
    <source>
        <dbReference type="ARBA" id="ARBA00004251"/>
    </source>
</evidence>
<feature type="transmembrane region" description="Helical" evidence="11">
    <location>
        <begin position="355"/>
        <end position="376"/>
    </location>
</feature>
<dbReference type="SMART" id="SM00409">
    <property type="entry name" value="IG"/>
    <property type="match status" value="2"/>
</dbReference>
<dbReference type="PROSITE" id="PS50835">
    <property type="entry name" value="IG_LIKE"/>
    <property type="match status" value="2"/>
</dbReference>
<feature type="transmembrane region" description="Helical" evidence="11">
    <location>
        <begin position="320"/>
        <end position="343"/>
    </location>
</feature>
<dbReference type="Pfam" id="PF07686">
    <property type="entry name" value="V-set"/>
    <property type="match status" value="2"/>
</dbReference>
<dbReference type="GO" id="GO:0009897">
    <property type="term" value="C:external side of plasma membrane"/>
    <property type="evidence" value="ECO:0007669"/>
    <property type="project" value="TreeGrafter"/>
</dbReference>
<gene>
    <name evidence="14" type="ORF">KOW79_011666</name>
</gene>
<dbReference type="InterPro" id="IPR003599">
    <property type="entry name" value="Ig_sub"/>
</dbReference>
<dbReference type="PANTHER" id="PTHR25466">
    <property type="entry name" value="T-LYMPHOCYTE ACTIVATION ANTIGEN"/>
    <property type="match status" value="1"/>
</dbReference>
<dbReference type="OrthoDB" id="10012075at2759"/>
<dbReference type="GO" id="GO:0031295">
    <property type="term" value="P:T cell costimulation"/>
    <property type="evidence" value="ECO:0007669"/>
    <property type="project" value="TreeGrafter"/>
</dbReference>
<dbReference type="GO" id="GO:0006955">
    <property type="term" value="P:immune response"/>
    <property type="evidence" value="ECO:0007669"/>
    <property type="project" value="TreeGrafter"/>
</dbReference>
<dbReference type="GO" id="GO:0007166">
    <property type="term" value="P:cell surface receptor signaling pathway"/>
    <property type="evidence" value="ECO:0007669"/>
    <property type="project" value="TreeGrafter"/>
</dbReference>
<feature type="transmembrane region" description="Helical" evidence="11">
    <location>
        <begin position="512"/>
        <end position="533"/>
    </location>
</feature>
<keyword evidence="9" id="KW-0325">Glycoprotein</keyword>
<keyword evidence="3 11" id="KW-0812">Transmembrane</keyword>
<feature type="signal peptide" evidence="12">
    <location>
        <begin position="1"/>
        <end position="20"/>
    </location>
</feature>
<feature type="transmembrane region" description="Helical" evidence="11">
    <location>
        <begin position="388"/>
        <end position="412"/>
    </location>
</feature>
<feature type="transmembrane region" description="Helical" evidence="11">
    <location>
        <begin position="553"/>
        <end position="577"/>
    </location>
</feature>
<feature type="domain" description="Ig-like" evidence="13">
    <location>
        <begin position="35"/>
        <end position="135"/>
    </location>
</feature>
<dbReference type="InterPro" id="IPR003598">
    <property type="entry name" value="Ig_sub2"/>
</dbReference>
<dbReference type="FunFam" id="2.60.40.10:FF:000142">
    <property type="entry name" value="V-set domain-containing T-cell activation inhibitor 1"/>
    <property type="match status" value="2"/>
</dbReference>
<feature type="domain" description="Ig-like" evidence="13">
    <location>
        <begin position="150"/>
        <end position="249"/>
    </location>
</feature>
<comment type="subcellular location">
    <subcellularLocation>
        <location evidence="1">Cell membrane</location>
        <topology evidence="1">Single-pass type I membrane protein</topology>
    </subcellularLocation>
</comment>
<feature type="transmembrane region" description="Helical" evidence="11">
    <location>
        <begin position="589"/>
        <end position="612"/>
    </location>
</feature>
<protein>
    <recommendedName>
        <fullName evidence="13">Ig-like domain-containing protein</fullName>
    </recommendedName>
</protein>
<evidence type="ECO:0000256" key="8">
    <source>
        <dbReference type="ARBA" id="ARBA00023170"/>
    </source>
</evidence>
<evidence type="ECO:0000256" key="4">
    <source>
        <dbReference type="ARBA" id="ARBA00022729"/>
    </source>
</evidence>
<keyword evidence="6 11" id="KW-0472">Membrane</keyword>
<dbReference type="InterPro" id="IPR007110">
    <property type="entry name" value="Ig-like_dom"/>
</dbReference>
<dbReference type="SMART" id="SM00406">
    <property type="entry name" value="IGv"/>
    <property type="match status" value="2"/>
</dbReference>
<evidence type="ECO:0000256" key="11">
    <source>
        <dbReference type="SAM" id="Phobius"/>
    </source>
</evidence>
<keyword evidence="4 12" id="KW-0732">Signal</keyword>
<evidence type="ECO:0000256" key="9">
    <source>
        <dbReference type="ARBA" id="ARBA00023180"/>
    </source>
</evidence>
<keyword evidence="2" id="KW-1003">Cell membrane</keyword>
<feature type="transmembrane region" description="Helical" evidence="11">
    <location>
        <begin position="292"/>
        <end position="314"/>
    </location>
</feature>
<evidence type="ECO:0000256" key="2">
    <source>
        <dbReference type="ARBA" id="ARBA00022475"/>
    </source>
</evidence>
<evidence type="ECO:0000256" key="5">
    <source>
        <dbReference type="ARBA" id="ARBA00022989"/>
    </source>
</evidence>
<feature type="transmembrane region" description="Helical" evidence="11">
    <location>
        <begin position="258"/>
        <end position="280"/>
    </location>
</feature>
<dbReference type="InterPro" id="IPR013106">
    <property type="entry name" value="Ig_V-set"/>
</dbReference>
<evidence type="ECO:0000256" key="7">
    <source>
        <dbReference type="ARBA" id="ARBA00023157"/>
    </source>
</evidence>
<feature type="transmembrane region" description="Helical" evidence="11">
    <location>
        <begin position="229"/>
        <end position="246"/>
    </location>
</feature>
<name>A0A9D3NQN2_9TELE</name>
<evidence type="ECO:0000256" key="12">
    <source>
        <dbReference type="SAM" id="SignalP"/>
    </source>
</evidence>
<feature type="transmembrane region" description="Helical" evidence="11">
    <location>
        <begin position="433"/>
        <end position="465"/>
    </location>
</feature>
<proteinExistence type="predicted"/>
<comment type="caution">
    <text evidence="14">The sequence shown here is derived from an EMBL/GenBank/DDBJ whole genome shotgun (WGS) entry which is preliminary data.</text>
</comment>
<keyword evidence="10" id="KW-0393">Immunoglobulin domain</keyword>
<dbReference type="GO" id="GO:0042130">
    <property type="term" value="P:negative regulation of T cell proliferation"/>
    <property type="evidence" value="ECO:0007669"/>
    <property type="project" value="TreeGrafter"/>
</dbReference>
<feature type="transmembrane region" description="Helical" evidence="11">
    <location>
        <begin position="632"/>
        <end position="652"/>
    </location>
</feature>
<dbReference type="SMART" id="SM00408">
    <property type="entry name" value="IGc2"/>
    <property type="match status" value="2"/>
</dbReference>
<dbReference type="GO" id="GO:0071222">
    <property type="term" value="P:cellular response to lipopolysaccharide"/>
    <property type="evidence" value="ECO:0007669"/>
    <property type="project" value="TreeGrafter"/>
</dbReference>
<dbReference type="InterPro" id="IPR051713">
    <property type="entry name" value="T-cell_Activation_Regulation"/>
</dbReference>
<evidence type="ECO:0000256" key="10">
    <source>
        <dbReference type="ARBA" id="ARBA00023319"/>
    </source>
</evidence>
<keyword evidence="8" id="KW-0675">Receptor</keyword>
<dbReference type="InterPro" id="IPR036179">
    <property type="entry name" value="Ig-like_dom_sf"/>
</dbReference>
<organism evidence="14 15">
    <name type="scientific">Hemibagrus wyckioides</name>
    <dbReference type="NCBI Taxonomy" id="337641"/>
    <lineage>
        <taxon>Eukaryota</taxon>
        <taxon>Metazoa</taxon>
        <taxon>Chordata</taxon>
        <taxon>Craniata</taxon>
        <taxon>Vertebrata</taxon>
        <taxon>Euteleostomi</taxon>
        <taxon>Actinopterygii</taxon>
        <taxon>Neopterygii</taxon>
        <taxon>Teleostei</taxon>
        <taxon>Ostariophysi</taxon>
        <taxon>Siluriformes</taxon>
        <taxon>Bagridae</taxon>
        <taxon>Hemibagrus</taxon>
    </lineage>
</organism>
<dbReference type="InterPro" id="IPR013783">
    <property type="entry name" value="Ig-like_fold"/>
</dbReference>
<feature type="transmembrane region" description="Helical" evidence="11">
    <location>
        <begin position="477"/>
        <end position="500"/>
    </location>
</feature>
<dbReference type="GO" id="GO:0042102">
    <property type="term" value="P:positive regulation of T cell proliferation"/>
    <property type="evidence" value="ECO:0007669"/>
    <property type="project" value="TreeGrafter"/>
</dbReference>
<dbReference type="Proteomes" id="UP000824219">
    <property type="component" value="Linkage Group LG13"/>
</dbReference>
<accession>A0A9D3NQN2</accession>
<dbReference type="PANTHER" id="PTHR25466:SF14">
    <property type="entry name" value="BUTYROPHILIN SUBFAMILY 2 MEMBER A2-LIKE-RELATED"/>
    <property type="match status" value="1"/>
</dbReference>
<keyword evidence="15" id="KW-1185">Reference proteome</keyword>
<evidence type="ECO:0000313" key="14">
    <source>
        <dbReference type="EMBL" id="KAG7325350.1"/>
    </source>
</evidence>
<dbReference type="Gene3D" id="2.60.40.10">
    <property type="entry name" value="Immunoglobulins"/>
    <property type="match status" value="2"/>
</dbReference>
<dbReference type="SUPFAM" id="SSF48726">
    <property type="entry name" value="Immunoglobulin"/>
    <property type="match status" value="2"/>
</dbReference>
<evidence type="ECO:0000256" key="6">
    <source>
        <dbReference type="ARBA" id="ARBA00023136"/>
    </source>
</evidence>